<dbReference type="NCBIfam" id="NF003761">
    <property type="entry name" value="PRK05352.1-4"/>
    <property type="match status" value="1"/>
</dbReference>
<dbReference type="HAMAP" id="MF_00425">
    <property type="entry name" value="NqrA"/>
    <property type="match status" value="1"/>
</dbReference>
<dbReference type="EMBL" id="FNVS01000002">
    <property type="protein sequence ID" value="SEF55933.1"/>
    <property type="molecule type" value="Genomic_DNA"/>
</dbReference>
<accession>A0A8G2BUJ3</accession>
<evidence type="ECO:0000256" key="6">
    <source>
        <dbReference type="ARBA" id="ARBA00023075"/>
    </source>
</evidence>
<comment type="subunit">
    <text evidence="8">Composed of six subunits; NqrA, NqrB, NqrC, NqrD, NqrE and NqrF.</text>
</comment>
<dbReference type="InterPro" id="IPR022615">
    <property type="entry name" value="NqrA_C_domain"/>
</dbReference>
<keyword evidence="13" id="KW-1185">Reference proteome</keyword>
<evidence type="ECO:0000256" key="2">
    <source>
        <dbReference type="ARBA" id="ARBA00022967"/>
    </source>
</evidence>
<dbReference type="Pfam" id="PF05896">
    <property type="entry name" value="NQRA_N"/>
    <property type="match status" value="1"/>
</dbReference>
<evidence type="ECO:0000259" key="10">
    <source>
        <dbReference type="Pfam" id="PF11973"/>
    </source>
</evidence>
<evidence type="ECO:0000256" key="5">
    <source>
        <dbReference type="ARBA" id="ARBA00023065"/>
    </source>
</evidence>
<comment type="catalytic activity">
    <reaction evidence="8">
        <text>a ubiquinone + n Na(+)(in) + NADH + H(+) = a ubiquinol + n Na(+)(out) + NAD(+)</text>
        <dbReference type="Rhea" id="RHEA:47748"/>
        <dbReference type="Rhea" id="RHEA-COMP:9565"/>
        <dbReference type="Rhea" id="RHEA-COMP:9566"/>
        <dbReference type="ChEBI" id="CHEBI:15378"/>
        <dbReference type="ChEBI" id="CHEBI:16389"/>
        <dbReference type="ChEBI" id="CHEBI:17976"/>
        <dbReference type="ChEBI" id="CHEBI:29101"/>
        <dbReference type="ChEBI" id="CHEBI:57540"/>
        <dbReference type="ChEBI" id="CHEBI:57945"/>
        <dbReference type="EC" id="7.2.1.1"/>
    </reaction>
</comment>
<dbReference type="Proteomes" id="UP000236725">
    <property type="component" value="Unassembled WGS sequence"/>
</dbReference>
<dbReference type="AlphaFoldDB" id="A0A8G2BUJ3"/>
<evidence type="ECO:0000256" key="8">
    <source>
        <dbReference type="HAMAP-Rule" id="MF_00425"/>
    </source>
</evidence>
<proteinExistence type="inferred from homology"/>
<keyword evidence="4 8" id="KW-0915">Sodium</keyword>
<comment type="function">
    <text evidence="8">NQR complex catalyzes the reduction of ubiquinone-1 to ubiquinol by two successive reactions, coupled with the transport of Na(+) ions from the cytoplasm to the periplasm. NqrA to NqrE are probably involved in the second step, the conversion of ubisemiquinone to ubiquinol.</text>
</comment>
<keyword evidence="1 8" id="KW-0813">Transport</keyword>
<dbReference type="PANTHER" id="PTHR37839:SF1">
    <property type="entry name" value="NA(+)-TRANSLOCATING NADH-QUINONE REDUCTASE SUBUNIT A"/>
    <property type="match status" value="1"/>
</dbReference>
<evidence type="ECO:0000259" key="9">
    <source>
        <dbReference type="Pfam" id="PF05896"/>
    </source>
</evidence>
<evidence type="ECO:0000256" key="3">
    <source>
        <dbReference type="ARBA" id="ARBA00023027"/>
    </source>
</evidence>
<dbReference type="SUPFAM" id="SSF51230">
    <property type="entry name" value="Single hybrid motif"/>
    <property type="match status" value="1"/>
</dbReference>
<evidence type="ECO:0000313" key="12">
    <source>
        <dbReference type="EMBL" id="SEF55933.1"/>
    </source>
</evidence>
<evidence type="ECO:0000256" key="7">
    <source>
        <dbReference type="ARBA" id="ARBA00023201"/>
    </source>
</evidence>
<evidence type="ECO:0000256" key="4">
    <source>
        <dbReference type="ARBA" id="ARBA00023053"/>
    </source>
</evidence>
<organism evidence="12 13">
    <name type="scientific">Parabacteroides chinchillae</name>
    <dbReference type="NCBI Taxonomy" id="871327"/>
    <lineage>
        <taxon>Bacteria</taxon>
        <taxon>Pseudomonadati</taxon>
        <taxon>Bacteroidota</taxon>
        <taxon>Bacteroidia</taxon>
        <taxon>Bacteroidales</taxon>
        <taxon>Tannerellaceae</taxon>
        <taxon>Parabacteroides</taxon>
    </lineage>
</organism>
<keyword evidence="5 8" id="KW-0406">Ion transport</keyword>
<keyword evidence="3 8" id="KW-0520">NAD</keyword>
<dbReference type="Gene3D" id="2.40.50.100">
    <property type="match status" value="1"/>
</dbReference>
<dbReference type="GO" id="GO:0006814">
    <property type="term" value="P:sodium ion transport"/>
    <property type="evidence" value="ECO:0007669"/>
    <property type="project" value="UniProtKB-UniRule"/>
</dbReference>
<dbReference type="InterPro" id="IPR056148">
    <property type="entry name" value="NQRA_2nd"/>
</dbReference>
<comment type="caution">
    <text evidence="12">The sequence shown here is derived from an EMBL/GenBank/DDBJ whole genome shotgun (WGS) entry which is preliminary data.</text>
</comment>
<sequence length="465" mass="51213">MFTFAGKLHINNFSCIMANVIKIKKGLDINLKGKASDVLLNGGNSATYAIVPDYYNGIIPKVVVKVGDKVKAGSVLMIDKNRPEIKFGSPVSGEVTAVNRGEKRKVLNIVVKPDAQIEYEEFGKKNVASLNGEEVRDAILNAGLWPCIKQRPYDIVATPTDFPRDIFVSAFYSAPLAPDFDFIIKGQEADFQTGLDALAKLTTGKVYVGIRRGSSVKANNVEIIEVEGPHPAANVGVQINHVKPINKGEVVWTVNPADVIMIGRLFNKGVADFSRLVAITGSETTERGYIKTIAGCTIESLVKGKILNNNEHVRIISGNVLTGTKVLNDGYLGAYDNQITIIPEGDDTHEFLGWGVPGFGKYSTSHSYLTWLSGKNKEYVIDARIKGGKRAMIMSNEYDKVFPMDIYPEYLLKAIIAFDIDKMENLGIYEVAPEDFALCEFVDTSKIEIQKIVRNGLDLMYKEMN</sequence>
<protein>
    <recommendedName>
        <fullName evidence="8">Na(+)-translocating NADH-quinone reductase subunit A</fullName>
        <shortName evidence="8">Na(+)-NQR subunit A</shortName>
        <shortName evidence="8">Na(+)-translocating NQR subunit A</shortName>
        <ecNumber evidence="8">7.2.1.1</ecNumber>
    </recommendedName>
    <alternativeName>
        <fullName evidence="8">NQR complex subunit A</fullName>
    </alternativeName>
    <alternativeName>
        <fullName evidence="8">NQR-1 subunit A</fullName>
    </alternativeName>
</protein>
<dbReference type="Pfam" id="PF11973">
    <property type="entry name" value="NQRA_SLBB"/>
    <property type="match status" value="1"/>
</dbReference>
<dbReference type="GO" id="GO:0016655">
    <property type="term" value="F:oxidoreductase activity, acting on NAD(P)H, quinone or similar compound as acceptor"/>
    <property type="evidence" value="ECO:0007669"/>
    <property type="project" value="UniProtKB-UniRule"/>
</dbReference>
<evidence type="ECO:0000256" key="1">
    <source>
        <dbReference type="ARBA" id="ARBA00022448"/>
    </source>
</evidence>
<feature type="domain" description="NqrA second alpha/beta" evidence="11">
    <location>
        <begin position="131"/>
        <end position="270"/>
    </location>
</feature>
<feature type="domain" description="NqrA N-terminal barrel-sandwich hybrid" evidence="9">
    <location>
        <begin position="21"/>
        <end position="113"/>
    </location>
</feature>
<keyword evidence="7 8" id="KW-0739">Sodium transport</keyword>
<dbReference type="InterPro" id="IPR011053">
    <property type="entry name" value="Single_hybrid_motif"/>
</dbReference>
<dbReference type="Pfam" id="PF24836">
    <property type="entry name" value="NQRA_2nd"/>
    <property type="match status" value="1"/>
</dbReference>
<keyword evidence="6 8" id="KW-0830">Ubiquinone</keyword>
<evidence type="ECO:0000259" key="11">
    <source>
        <dbReference type="Pfam" id="PF24836"/>
    </source>
</evidence>
<reference evidence="12 13" key="1">
    <citation type="submission" date="2016-10" db="EMBL/GenBank/DDBJ databases">
        <authorList>
            <person name="Varghese N."/>
            <person name="Submissions S."/>
        </authorList>
    </citation>
    <scope>NUCLEOTIDE SEQUENCE [LARGE SCALE GENOMIC DNA]</scope>
    <source>
        <strain evidence="12 13">DSM 29073</strain>
    </source>
</reference>
<dbReference type="InterPro" id="IPR056147">
    <property type="entry name" value="NQRA_N"/>
</dbReference>
<dbReference type="EC" id="7.2.1.1" evidence="8"/>
<comment type="similarity">
    <text evidence="8">Belongs to the NqrA family.</text>
</comment>
<keyword evidence="2 8" id="KW-1278">Translocase</keyword>
<gene>
    <name evidence="8" type="primary">nqrA</name>
    <name evidence="12" type="ORF">SAMN05444001_102246</name>
</gene>
<dbReference type="NCBIfam" id="TIGR01936">
    <property type="entry name" value="nqrA"/>
    <property type="match status" value="1"/>
</dbReference>
<dbReference type="PANTHER" id="PTHR37839">
    <property type="entry name" value="NA(+)-TRANSLOCATING NADH-QUINONE REDUCTASE SUBUNIT A"/>
    <property type="match status" value="1"/>
</dbReference>
<name>A0A8G2BUJ3_9BACT</name>
<evidence type="ECO:0000313" key="13">
    <source>
        <dbReference type="Proteomes" id="UP000236725"/>
    </source>
</evidence>
<dbReference type="InterPro" id="IPR008703">
    <property type="entry name" value="NqrA"/>
</dbReference>
<feature type="domain" description="Na(+)-translocating NADH-quinone reductase subunit A C-terminal" evidence="10">
    <location>
        <begin position="277"/>
        <end position="326"/>
    </location>
</feature>